<evidence type="ECO:0000313" key="1">
    <source>
        <dbReference type="EMBL" id="MFD0998675.1"/>
    </source>
</evidence>
<reference evidence="2" key="1">
    <citation type="journal article" date="2019" name="Int. J. Syst. Evol. Microbiol.">
        <title>The Global Catalogue of Microorganisms (GCM) 10K type strain sequencing project: providing services to taxonomists for standard genome sequencing and annotation.</title>
        <authorList>
            <consortium name="The Broad Institute Genomics Platform"/>
            <consortium name="The Broad Institute Genome Sequencing Center for Infectious Disease"/>
            <person name="Wu L."/>
            <person name="Ma J."/>
        </authorList>
    </citation>
    <scope>NUCLEOTIDE SEQUENCE [LARGE SCALE GENOMIC DNA]</scope>
    <source>
        <strain evidence="2">CCUG 58938</strain>
    </source>
</reference>
<proteinExistence type="predicted"/>
<dbReference type="Proteomes" id="UP001597112">
    <property type="component" value="Unassembled WGS sequence"/>
</dbReference>
<dbReference type="RefSeq" id="WP_377575756.1">
    <property type="nucleotide sequence ID" value="NZ_JBHTKA010000001.1"/>
</dbReference>
<evidence type="ECO:0000313" key="2">
    <source>
        <dbReference type="Proteomes" id="UP001597112"/>
    </source>
</evidence>
<protein>
    <submittedName>
        <fullName evidence="1">Uncharacterized protein</fullName>
    </submittedName>
</protein>
<accession>A0ABW3JY89</accession>
<gene>
    <name evidence="1" type="ORF">ACFQ21_05125</name>
</gene>
<organism evidence="1 2">
    <name type="scientific">Ohtaekwangia kribbensis</name>
    <dbReference type="NCBI Taxonomy" id="688913"/>
    <lineage>
        <taxon>Bacteria</taxon>
        <taxon>Pseudomonadati</taxon>
        <taxon>Bacteroidota</taxon>
        <taxon>Cytophagia</taxon>
        <taxon>Cytophagales</taxon>
        <taxon>Fulvivirgaceae</taxon>
        <taxon>Ohtaekwangia</taxon>
    </lineage>
</organism>
<name>A0ABW3JY89_9BACT</name>
<comment type="caution">
    <text evidence="1">The sequence shown here is derived from an EMBL/GenBank/DDBJ whole genome shotgun (WGS) entry which is preliminary data.</text>
</comment>
<sequence>MITTLEFKAGQNLISKILPIKINLISFQEESECLSIDGKPLRKNKFIETKDLIVNATRVVNIKVLAANSQLYPITIEMHAFNGLKDYSINIYDGVLVWGEESKGNVAIDKGHAVLEPGVSEYDAIYTALFQIFKDTIPDPEKRHRIASIILNNEIVIKQNRNFKAIQTDDGYCTIIEKVCG</sequence>
<keyword evidence="2" id="KW-1185">Reference proteome</keyword>
<dbReference type="EMBL" id="JBHTKA010000001">
    <property type="protein sequence ID" value="MFD0998675.1"/>
    <property type="molecule type" value="Genomic_DNA"/>
</dbReference>